<dbReference type="GO" id="GO:0005730">
    <property type="term" value="C:nucleolus"/>
    <property type="evidence" value="ECO:0007669"/>
    <property type="project" value="TreeGrafter"/>
</dbReference>
<evidence type="ECO:0000256" key="7">
    <source>
        <dbReference type="ARBA" id="ARBA00061084"/>
    </source>
</evidence>
<dbReference type="GO" id="GO:0008270">
    <property type="term" value="F:zinc ion binding"/>
    <property type="evidence" value="ECO:0007669"/>
    <property type="project" value="UniProtKB-KW"/>
</dbReference>
<feature type="domain" description="Zinc finger C2H2 LYAR-type" evidence="9">
    <location>
        <begin position="29"/>
        <end position="57"/>
    </location>
</feature>
<evidence type="ECO:0000313" key="11">
    <source>
        <dbReference type="Proteomes" id="UP000308197"/>
    </source>
</evidence>
<accession>A0A5C3P9L1</accession>
<dbReference type="PANTHER" id="PTHR13100">
    <property type="entry name" value="CELL GROWTH-REGULATING NUCLEOLAR PROTEIN LYAR"/>
    <property type="match status" value="1"/>
</dbReference>
<evidence type="ECO:0000259" key="9">
    <source>
        <dbReference type="Pfam" id="PF08790"/>
    </source>
</evidence>
<evidence type="ECO:0000256" key="2">
    <source>
        <dbReference type="ARBA" id="ARBA00022723"/>
    </source>
</evidence>
<dbReference type="FunFam" id="3.30.1490.490:FF:000001">
    <property type="entry name" value="cell growth-regulating nucleolar protein-like"/>
    <property type="match status" value="1"/>
</dbReference>
<dbReference type="GO" id="GO:0003677">
    <property type="term" value="F:DNA binding"/>
    <property type="evidence" value="ECO:0007669"/>
    <property type="project" value="InterPro"/>
</dbReference>
<sequence length="158" mass="17405">MVSFQCDACSDTVKKPKLDKHYMSCHSSVTCLDCSTTFAGPAQWKSHTSCISEAEKYQKGLYKGPKVRLPPLFSSLSRLVSTRVSDRLPRSSSKAPFPAEMAVRTATTTTAAAAHISPEDPVDKRQLAVMSLPWAHPCGCRLSQLSLPSPRSPRRRRL</sequence>
<dbReference type="EMBL" id="ML211203">
    <property type="protein sequence ID" value="TFK86364.1"/>
    <property type="molecule type" value="Genomic_DNA"/>
</dbReference>
<protein>
    <recommendedName>
        <fullName evidence="9">Zinc finger C2H2 LYAR-type domain-containing protein</fullName>
    </recommendedName>
</protein>
<organism evidence="10 11">
    <name type="scientific">Polyporus arcularius HHB13444</name>
    <dbReference type="NCBI Taxonomy" id="1314778"/>
    <lineage>
        <taxon>Eukaryota</taxon>
        <taxon>Fungi</taxon>
        <taxon>Dikarya</taxon>
        <taxon>Basidiomycota</taxon>
        <taxon>Agaricomycotina</taxon>
        <taxon>Agaricomycetes</taxon>
        <taxon>Polyporales</taxon>
        <taxon>Polyporaceae</taxon>
        <taxon>Polyporus</taxon>
    </lineage>
</organism>
<dbReference type="Gene3D" id="3.30.1490.490">
    <property type="match status" value="1"/>
</dbReference>
<dbReference type="STRING" id="1314778.A0A5C3P9L1"/>
<gene>
    <name evidence="10" type="ORF">K466DRAFT_155937</name>
</gene>
<dbReference type="InterPro" id="IPR039999">
    <property type="entry name" value="LYAR"/>
</dbReference>
<evidence type="ECO:0000256" key="5">
    <source>
        <dbReference type="ARBA" id="ARBA00022833"/>
    </source>
</evidence>
<keyword evidence="2" id="KW-0479">Metal-binding</keyword>
<dbReference type="SUPFAM" id="SSF57667">
    <property type="entry name" value="beta-beta-alpha zinc fingers"/>
    <property type="match status" value="2"/>
</dbReference>
<evidence type="ECO:0000256" key="3">
    <source>
        <dbReference type="ARBA" id="ARBA00022737"/>
    </source>
</evidence>
<dbReference type="InterPro" id="IPR036236">
    <property type="entry name" value="Znf_C2H2_sf"/>
</dbReference>
<evidence type="ECO:0000256" key="1">
    <source>
        <dbReference type="ARBA" id="ARBA00004123"/>
    </source>
</evidence>
<dbReference type="Pfam" id="PF08790">
    <property type="entry name" value="zf-LYAR"/>
    <property type="match status" value="1"/>
</dbReference>
<proteinExistence type="inferred from homology"/>
<dbReference type="InParanoid" id="A0A5C3P9L1"/>
<name>A0A5C3P9L1_9APHY</name>
<dbReference type="GO" id="GO:0006364">
    <property type="term" value="P:rRNA processing"/>
    <property type="evidence" value="ECO:0007669"/>
    <property type="project" value="TreeGrafter"/>
</dbReference>
<evidence type="ECO:0000256" key="8">
    <source>
        <dbReference type="PROSITE-ProRule" id="PRU01145"/>
    </source>
</evidence>
<keyword evidence="4 8" id="KW-0863">Zinc-finger</keyword>
<dbReference type="AlphaFoldDB" id="A0A5C3P9L1"/>
<reference evidence="10 11" key="1">
    <citation type="journal article" date="2019" name="Nat. Ecol. Evol.">
        <title>Megaphylogeny resolves global patterns of mushroom evolution.</title>
        <authorList>
            <person name="Varga T."/>
            <person name="Krizsan K."/>
            <person name="Foldi C."/>
            <person name="Dima B."/>
            <person name="Sanchez-Garcia M."/>
            <person name="Sanchez-Ramirez S."/>
            <person name="Szollosi G.J."/>
            <person name="Szarkandi J.G."/>
            <person name="Papp V."/>
            <person name="Albert L."/>
            <person name="Andreopoulos W."/>
            <person name="Angelini C."/>
            <person name="Antonin V."/>
            <person name="Barry K.W."/>
            <person name="Bougher N.L."/>
            <person name="Buchanan P."/>
            <person name="Buyck B."/>
            <person name="Bense V."/>
            <person name="Catcheside P."/>
            <person name="Chovatia M."/>
            <person name="Cooper J."/>
            <person name="Damon W."/>
            <person name="Desjardin D."/>
            <person name="Finy P."/>
            <person name="Geml J."/>
            <person name="Haridas S."/>
            <person name="Hughes K."/>
            <person name="Justo A."/>
            <person name="Karasinski D."/>
            <person name="Kautmanova I."/>
            <person name="Kiss B."/>
            <person name="Kocsube S."/>
            <person name="Kotiranta H."/>
            <person name="LaButti K.M."/>
            <person name="Lechner B.E."/>
            <person name="Liimatainen K."/>
            <person name="Lipzen A."/>
            <person name="Lukacs Z."/>
            <person name="Mihaltcheva S."/>
            <person name="Morgado L.N."/>
            <person name="Niskanen T."/>
            <person name="Noordeloos M.E."/>
            <person name="Ohm R.A."/>
            <person name="Ortiz-Santana B."/>
            <person name="Ovrebo C."/>
            <person name="Racz N."/>
            <person name="Riley R."/>
            <person name="Savchenko A."/>
            <person name="Shiryaev A."/>
            <person name="Soop K."/>
            <person name="Spirin V."/>
            <person name="Szebenyi C."/>
            <person name="Tomsovsky M."/>
            <person name="Tulloss R.E."/>
            <person name="Uehling J."/>
            <person name="Grigoriev I.V."/>
            <person name="Vagvolgyi C."/>
            <person name="Papp T."/>
            <person name="Martin F.M."/>
            <person name="Miettinen O."/>
            <person name="Hibbett D.S."/>
            <person name="Nagy L.G."/>
        </authorList>
    </citation>
    <scope>NUCLEOTIDE SEQUENCE [LARGE SCALE GENOMIC DNA]</scope>
    <source>
        <strain evidence="10 11">HHB13444</strain>
    </source>
</reference>
<dbReference type="PANTHER" id="PTHR13100:SF10">
    <property type="entry name" value="CELL GROWTH-REGULATING NUCLEOLAR PROTEIN"/>
    <property type="match status" value="1"/>
</dbReference>
<evidence type="ECO:0000256" key="4">
    <source>
        <dbReference type="ARBA" id="ARBA00022771"/>
    </source>
</evidence>
<evidence type="ECO:0000313" key="10">
    <source>
        <dbReference type="EMBL" id="TFK86364.1"/>
    </source>
</evidence>
<evidence type="ECO:0000256" key="6">
    <source>
        <dbReference type="ARBA" id="ARBA00023242"/>
    </source>
</evidence>
<dbReference type="InterPro" id="IPR014898">
    <property type="entry name" value="Znf_C2H2_LYAR"/>
</dbReference>
<dbReference type="PROSITE" id="PS51804">
    <property type="entry name" value="ZF_C2HC_LYAR"/>
    <property type="match status" value="1"/>
</dbReference>
<keyword evidence="5" id="KW-0862">Zinc</keyword>
<comment type="subcellular location">
    <subcellularLocation>
        <location evidence="1">Nucleus</location>
    </subcellularLocation>
</comment>
<comment type="similarity">
    <text evidence="7">Belongs to the UPF0743 family.</text>
</comment>
<keyword evidence="11" id="KW-1185">Reference proteome</keyword>
<dbReference type="Proteomes" id="UP000308197">
    <property type="component" value="Unassembled WGS sequence"/>
</dbReference>
<keyword evidence="3" id="KW-0677">Repeat</keyword>
<dbReference type="GO" id="GO:0000122">
    <property type="term" value="P:negative regulation of transcription by RNA polymerase II"/>
    <property type="evidence" value="ECO:0007669"/>
    <property type="project" value="TreeGrafter"/>
</dbReference>
<keyword evidence="6" id="KW-0539">Nucleus</keyword>